<dbReference type="AlphaFoldDB" id="A0A2T4MZJ9"/>
<dbReference type="EMBL" id="PZKL01000037">
    <property type="protein sequence ID" value="PTH80001.1"/>
    <property type="molecule type" value="Genomic_DNA"/>
</dbReference>
<dbReference type="Pfam" id="PF01668">
    <property type="entry name" value="SmpB"/>
    <property type="match status" value="1"/>
</dbReference>
<dbReference type="GO" id="GO:0070929">
    <property type="term" value="P:trans-translation"/>
    <property type="evidence" value="ECO:0007669"/>
    <property type="project" value="UniProtKB-UniRule"/>
</dbReference>
<dbReference type="CDD" id="cd09294">
    <property type="entry name" value="SmpB"/>
    <property type="match status" value="1"/>
</dbReference>
<dbReference type="NCBIfam" id="TIGR00086">
    <property type="entry name" value="smpB"/>
    <property type="match status" value="1"/>
</dbReference>
<evidence type="ECO:0000256" key="2">
    <source>
        <dbReference type="ARBA" id="ARBA00022884"/>
    </source>
</evidence>
<comment type="similarity">
    <text evidence="3">Belongs to the SmpB family.</text>
</comment>
<organism evidence="5 6">
    <name type="scientific">Aeromonas veronii</name>
    <dbReference type="NCBI Taxonomy" id="654"/>
    <lineage>
        <taxon>Bacteria</taxon>
        <taxon>Pseudomonadati</taxon>
        <taxon>Pseudomonadota</taxon>
        <taxon>Gammaproteobacteria</taxon>
        <taxon>Aeromonadales</taxon>
        <taxon>Aeromonadaceae</taxon>
        <taxon>Aeromonas</taxon>
    </lineage>
</organism>
<accession>A0A2T4MZJ9</accession>
<dbReference type="SUPFAM" id="SSF74982">
    <property type="entry name" value="Small protein B (SmpB)"/>
    <property type="match status" value="1"/>
</dbReference>
<gene>
    <name evidence="3" type="primary">smpB</name>
    <name evidence="5" type="ORF">DAA48_15670</name>
</gene>
<dbReference type="Gene3D" id="2.40.280.10">
    <property type="match status" value="1"/>
</dbReference>
<dbReference type="GO" id="GO:0005829">
    <property type="term" value="C:cytosol"/>
    <property type="evidence" value="ECO:0007669"/>
    <property type="project" value="TreeGrafter"/>
</dbReference>
<comment type="function">
    <text evidence="3">Required for rescue of stalled ribosomes mediated by trans-translation. Binds to transfer-messenger RNA (tmRNA), required for stable association of tmRNA with ribosomes. tmRNA and SmpB together mimic tRNA shape, replacing the anticodon stem-loop with SmpB. tmRNA is encoded by the ssrA gene; the 2 termini fold to resemble tRNA(Ala) and it encodes a 'tag peptide', a short internal open reading frame. During trans-translation Ala-aminoacylated tmRNA acts like a tRNA, entering the A-site of stalled ribosomes, displacing the stalled mRNA. The ribosome then switches to translate the ORF on the tmRNA; the nascent peptide is terminated with the 'tag peptide' encoded by the tmRNA and targeted for degradation. The ribosome is freed to recommence translation, which seems to be the essential function of trans-translation.</text>
</comment>
<proteinExistence type="inferred from homology"/>
<keyword evidence="1 3" id="KW-0963">Cytoplasm</keyword>
<evidence type="ECO:0000256" key="3">
    <source>
        <dbReference type="HAMAP-Rule" id="MF_00023"/>
    </source>
</evidence>
<evidence type="ECO:0000313" key="5">
    <source>
        <dbReference type="EMBL" id="PTH80001.1"/>
    </source>
</evidence>
<evidence type="ECO:0000256" key="1">
    <source>
        <dbReference type="ARBA" id="ARBA00022490"/>
    </source>
</evidence>
<dbReference type="Proteomes" id="UP000241986">
    <property type="component" value="Unassembled WGS sequence"/>
</dbReference>
<protein>
    <recommendedName>
        <fullName evidence="3">SsrA-binding protein</fullName>
    </recommendedName>
    <alternativeName>
        <fullName evidence="3">Small protein B</fullName>
    </alternativeName>
</protein>
<name>A0A2T4MZJ9_AERVE</name>
<dbReference type="HAMAP" id="MF_00023">
    <property type="entry name" value="SmpB"/>
    <property type="match status" value="1"/>
</dbReference>
<evidence type="ECO:0000256" key="4">
    <source>
        <dbReference type="SAM" id="MobiDB-lite"/>
    </source>
</evidence>
<dbReference type="RefSeq" id="WP_107683883.1">
    <property type="nucleotide sequence ID" value="NZ_PZKL01000037.1"/>
</dbReference>
<keyword evidence="2 3" id="KW-0694">RNA-binding</keyword>
<dbReference type="PANTHER" id="PTHR30308:SF2">
    <property type="entry name" value="SSRA-BINDING PROTEIN"/>
    <property type="match status" value="1"/>
</dbReference>
<dbReference type="NCBIfam" id="NF003843">
    <property type="entry name" value="PRK05422.1"/>
    <property type="match status" value="1"/>
</dbReference>
<dbReference type="InterPro" id="IPR023620">
    <property type="entry name" value="SmpB"/>
</dbReference>
<comment type="subcellular location">
    <subcellularLocation>
        <location evidence="3">Cytoplasm</location>
    </subcellularLocation>
    <text evidence="3">The tmRNA-SmpB complex associates with stalled 70S ribosomes.</text>
</comment>
<feature type="region of interest" description="Disordered" evidence="4">
    <location>
        <begin position="127"/>
        <end position="152"/>
    </location>
</feature>
<comment type="caution">
    <text evidence="5">The sequence shown here is derived from an EMBL/GenBank/DDBJ whole genome shotgun (WGS) entry which is preliminary data.</text>
</comment>
<dbReference type="GO" id="GO:0070930">
    <property type="term" value="P:trans-translation-dependent protein tagging"/>
    <property type="evidence" value="ECO:0007669"/>
    <property type="project" value="TreeGrafter"/>
</dbReference>
<evidence type="ECO:0000313" key="6">
    <source>
        <dbReference type="Proteomes" id="UP000241986"/>
    </source>
</evidence>
<dbReference type="PANTHER" id="PTHR30308">
    <property type="entry name" value="TMRNA-BINDING COMPONENT OF TRANS-TRANSLATION TAGGING COMPLEX"/>
    <property type="match status" value="1"/>
</dbReference>
<dbReference type="InterPro" id="IPR000037">
    <property type="entry name" value="SsrA-bd_prot"/>
</dbReference>
<dbReference type="InterPro" id="IPR020081">
    <property type="entry name" value="SsrA-bd_prot_CS"/>
</dbReference>
<reference evidence="5 6" key="1">
    <citation type="submission" date="2018-03" db="EMBL/GenBank/DDBJ databases">
        <title>Aeromonas veronii whole genome sequencing and analysis.</title>
        <authorList>
            <person name="Xie H."/>
            <person name="Liu T."/>
            <person name="Wang K."/>
        </authorList>
    </citation>
    <scope>NUCLEOTIDE SEQUENCE [LARGE SCALE GENOMIC DNA]</scope>
    <source>
        <strain evidence="5 6">XH.VA.1</strain>
    </source>
</reference>
<sequence length="152" mass="17105">MKAKAAIVKNRKAEFDYFLKERIEAGLSLEGWEVKSLREGKVNLQESYVMNIGGRMMLVGCHITPMIQASTHAHCDPVRNKPLLLNKKEIDHLIGSVERKGFTCIPVSLYFSGGKVKLEIALAEGKKQHDKRATEKAKDMKREADKAIKGLR</sequence>
<dbReference type="GO" id="GO:0003723">
    <property type="term" value="F:RNA binding"/>
    <property type="evidence" value="ECO:0007669"/>
    <property type="project" value="UniProtKB-UniRule"/>
</dbReference>
<dbReference type="PROSITE" id="PS01317">
    <property type="entry name" value="SSRP"/>
    <property type="match status" value="1"/>
</dbReference>